<dbReference type="PRINTS" id="PR00633">
    <property type="entry name" value="RCCNDNSATION"/>
</dbReference>
<gene>
    <name evidence="4" type="ORF">AB1Y20_010152</name>
    <name evidence="5" type="ORF">AB1Y20_010156</name>
</gene>
<dbReference type="InterPro" id="IPR000408">
    <property type="entry name" value="Reg_chr_condens"/>
</dbReference>
<dbReference type="PANTHER" id="PTHR22870:SF408">
    <property type="entry name" value="OS09G0560450 PROTEIN"/>
    <property type="match status" value="1"/>
</dbReference>
<organism evidence="5 6">
    <name type="scientific">Prymnesium parvum</name>
    <name type="common">Toxic golden alga</name>
    <dbReference type="NCBI Taxonomy" id="97485"/>
    <lineage>
        <taxon>Eukaryota</taxon>
        <taxon>Haptista</taxon>
        <taxon>Haptophyta</taxon>
        <taxon>Prymnesiophyceae</taxon>
        <taxon>Prymnesiales</taxon>
        <taxon>Prymnesiaceae</taxon>
        <taxon>Prymnesium</taxon>
    </lineage>
</organism>
<feature type="repeat" description="RCC1" evidence="2">
    <location>
        <begin position="199"/>
        <end position="251"/>
    </location>
</feature>
<evidence type="ECO:0000313" key="6">
    <source>
        <dbReference type="Proteomes" id="UP001515480"/>
    </source>
</evidence>
<evidence type="ECO:0000256" key="1">
    <source>
        <dbReference type="ARBA" id="ARBA00022737"/>
    </source>
</evidence>
<feature type="repeat" description="RCC1" evidence="2">
    <location>
        <begin position="84"/>
        <end position="136"/>
    </location>
</feature>
<feature type="domain" description="RCC1-like" evidence="3">
    <location>
        <begin position="25"/>
        <end position="322"/>
    </location>
</feature>
<evidence type="ECO:0000259" key="3">
    <source>
        <dbReference type="Pfam" id="PF25390"/>
    </source>
</evidence>
<dbReference type="SUPFAM" id="SSF50985">
    <property type="entry name" value="RCC1/BLIP-II"/>
    <property type="match status" value="2"/>
</dbReference>
<dbReference type="Pfam" id="PF13540">
    <property type="entry name" value="RCC1_2"/>
    <property type="match status" value="1"/>
</dbReference>
<protein>
    <recommendedName>
        <fullName evidence="3">RCC1-like domain-containing protein</fullName>
    </recommendedName>
</protein>
<keyword evidence="1" id="KW-0677">Repeat</keyword>
<sequence length="409" mass="43190">MLPSLARRPTHRFRSRSALLRAFSTAAAPQGGTLYMCGTGEYNKLGVSDTKDREVPVAVEGLEDVEIIQVSCGKYHTAALSASGDVFAWGLESSGQLGLGSARTKAPVPTKVDALSQMKVKSLSCGLYHTLALTDEGEVWSVGYGGSFFSGAGALGHGNRAQLDTPAKLSAFGDAGDAGVRAASVSAGGYHSIVQDVNGGVWSFGRGEWGRLGHSDSADLLQPQRIEECDHMGAVVSAFAADAHSACLAADGTVFTWGRNEHWQLGYEVAGLLNSGQSFDAQQEPAPVPMPAEAAKAVKLAVGEMGCVSLLEDQSIWMWGMARYFIPTRLPVGEVQIGAKIVDVQMGASHVILLTEDGSLYSFGTGAPLCLPKVERKPWQLAPVPSVYLNERRVLNVSCGAYSTALILE</sequence>
<dbReference type="InterPro" id="IPR051210">
    <property type="entry name" value="Ub_ligase/GEF_domain"/>
</dbReference>
<comment type="caution">
    <text evidence="5">The sequence shown here is derived from an EMBL/GenBank/DDBJ whole genome shotgun (WGS) entry which is preliminary data.</text>
</comment>
<dbReference type="Pfam" id="PF25390">
    <property type="entry name" value="WD40_RLD"/>
    <property type="match status" value="1"/>
</dbReference>
<feature type="repeat" description="RCC1" evidence="2">
    <location>
        <begin position="32"/>
        <end position="83"/>
    </location>
</feature>
<dbReference type="AlphaFoldDB" id="A0AB34K6C9"/>
<evidence type="ECO:0000313" key="5">
    <source>
        <dbReference type="EMBL" id="KAL1528833.1"/>
    </source>
</evidence>
<dbReference type="EMBL" id="JBGBPQ010000002">
    <property type="protein sequence ID" value="KAL1528833.1"/>
    <property type="molecule type" value="Genomic_DNA"/>
</dbReference>
<reference evidence="5 6" key="1">
    <citation type="journal article" date="2024" name="Science">
        <title>Giant polyketide synthase enzymes in the biosynthesis of giant marine polyether toxins.</title>
        <authorList>
            <person name="Fallon T.R."/>
            <person name="Shende V.V."/>
            <person name="Wierzbicki I.H."/>
            <person name="Pendleton A.L."/>
            <person name="Watervoot N.F."/>
            <person name="Auber R.P."/>
            <person name="Gonzalez D.J."/>
            <person name="Wisecaver J.H."/>
            <person name="Moore B.S."/>
        </authorList>
    </citation>
    <scope>NUCLEOTIDE SEQUENCE [LARGE SCALE GENOMIC DNA]</scope>
    <source>
        <strain evidence="5 6">12B1</strain>
    </source>
</reference>
<dbReference type="PROSITE" id="PS00626">
    <property type="entry name" value="RCC1_2"/>
    <property type="match status" value="2"/>
</dbReference>
<name>A0AB34K6C9_PRYPA</name>
<dbReference type="Proteomes" id="UP001515480">
    <property type="component" value="Unassembled WGS sequence"/>
</dbReference>
<dbReference type="PANTHER" id="PTHR22870">
    <property type="entry name" value="REGULATOR OF CHROMOSOME CONDENSATION"/>
    <property type="match status" value="1"/>
</dbReference>
<proteinExistence type="predicted"/>
<feature type="repeat" description="RCC1" evidence="2">
    <location>
        <begin position="252"/>
        <end position="313"/>
    </location>
</feature>
<dbReference type="Gene3D" id="2.130.10.30">
    <property type="entry name" value="Regulator of chromosome condensation 1/beta-lactamase-inhibitor protein II"/>
    <property type="match status" value="2"/>
</dbReference>
<dbReference type="EMBL" id="JBGBPQ010000002">
    <property type="protein sequence ID" value="KAL1528829.1"/>
    <property type="molecule type" value="Genomic_DNA"/>
</dbReference>
<dbReference type="InterPro" id="IPR058923">
    <property type="entry name" value="RCC1-like_dom"/>
</dbReference>
<feature type="repeat" description="RCC1" evidence="2">
    <location>
        <begin position="137"/>
        <end position="198"/>
    </location>
</feature>
<evidence type="ECO:0000256" key="2">
    <source>
        <dbReference type="PROSITE-ProRule" id="PRU00235"/>
    </source>
</evidence>
<dbReference type="PROSITE" id="PS50012">
    <property type="entry name" value="RCC1_3"/>
    <property type="match status" value="5"/>
</dbReference>
<accession>A0AB34K6C9</accession>
<evidence type="ECO:0000313" key="4">
    <source>
        <dbReference type="EMBL" id="KAL1528829.1"/>
    </source>
</evidence>
<dbReference type="InterPro" id="IPR009091">
    <property type="entry name" value="RCC1/BLIP-II"/>
</dbReference>
<keyword evidence="6" id="KW-1185">Reference proteome</keyword>